<evidence type="ECO:0008006" key="4">
    <source>
        <dbReference type="Google" id="ProtNLM"/>
    </source>
</evidence>
<evidence type="ECO:0000313" key="2">
    <source>
        <dbReference type="EMBL" id="PJE50676.1"/>
    </source>
</evidence>
<accession>A0A2J0QAH1</accession>
<keyword evidence="1" id="KW-0812">Transmembrane</keyword>
<evidence type="ECO:0000256" key="1">
    <source>
        <dbReference type="SAM" id="Phobius"/>
    </source>
</evidence>
<dbReference type="SUPFAM" id="SSF49478">
    <property type="entry name" value="Cna protein B-type domain"/>
    <property type="match status" value="1"/>
</dbReference>
<keyword evidence="1" id="KW-1133">Transmembrane helix</keyword>
<organism evidence="2 3">
    <name type="scientific">Candidatus Yanofskybacteria bacterium CG10_big_fil_rev_8_21_14_0_10_36_16</name>
    <dbReference type="NCBI Taxonomy" id="1975096"/>
    <lineage>
        <taxon>Bacteria</taxon>
        <taxon>Candidatus Yanofskyibacteriota</taxon>
    </lineage>
</organism>
<proteinExistence type="predicted"/>
<dbReference type="Proteomes" id="UP000228496">
    <property type="component" value="Unassembled WGS sequence"/>
</dbReference>
<feature type="transmembrane region" description="Helical" evidence="1">
    <location>
        <begin position="7"/>
        <end position="26"/>
    </location>
</feature>
<comment type="caution">
    <text evidence="2">The sequence shown here is derived from an EMBL/GenBank/DDBJ whole genome shotgun (WGS) entry which is preliminary data.</text>
</comment>
<name>A0A2J0QAH1_9BACT</name>
<reference evidence="2 3" key="1">
    <citation type="submission" date="2017-09" db="EMBL/GenBank/DDBJ databases">
        <title>Depth-based differentiation of microbial function through sediment-hosted aquifers and enrichment of novel symbionts in the deep terrestrial subsurface.</title>
        <authorList>
            <person name="Probst A.J."/>
            <person name="Ladd B."/>
            <person name="Jarett J.K."/>
            <person name="Geller-Mcgrath D.E."/>
            <person name="Sieber C.M."/>
            <person name="Emerson J.B."/>
            <person name="Anantharaman K."/>
            <person name="Thomas B.C."/>
            <person name="Malmstrom R."/>
            <person name="Stieglmeier M."/>
            <person name="Klingl A."/>
            <person name="Woyke T."/>
            <person name="Ryan C.M."/>
            <person name="Banfield J.F."/>
        </authorList>
    </citation>
    <scope>NUCLEOTIDE SEQUENCE [LARGE SCALE GENOMIC DNA]</scope>
    <source>
        <strain evidence="2">CG10_big_fil_rev_8_21_14_0_10_36_16</strain>
    </source>
</reference>
<sequence>MIANYKTSLIFIIVLAVIGGGIYFSVTQDNGFDLDEEQVNDSANLEEKELEENNNFDDETDKTDIGSICGKITLNAGMLENDGSNGSTPASLESVTLYDISGNLVSKTISDSVGEFEMTAPFGEYVVSVDKYDYSKNIIVDSSECKNINIIIGFPAAGV</sequence>
<gene>
    <name evidence="2" type="ORF">COV29_03000</name>
</gene>
<keyword evidence="1" id="KW-0472">Membrane</keyword>
<dbReference type="EMBL" id="PCXQ01000005">
    <property type="protein sequence ID" value="PJE50676.1"/>
    <property type="molecule type" value="Genomic_DNA"/>
</dbReference>
<protein>
    <recommendedName>
        <fullName evidence="4">SD-repeat containing protein B domain-containing protein</fullName>
    </recommendedName>
</protein>
<dbReference type="AlphaFoldDB" id="A0A2J0QAH1"/>
<evidence type="ECO:0000313" key="3">
    <source>
        <dbReference type="Proteomes" id="UP000228496"/>
    </source>
</evidence>